<reference evidence="6 7" key="1">
    <citation type="submission" date="2019-03" db="EMBL/GenBank/DDBJ databases">
        <title>Genomic Encyclopedia of Type Strains, Phase IV (KMG-IV): sequencing the most valuable type-strain genomes for metagenomic binning, comparative biology and taxonomic classification.</title>
        <authorList>
            <person name="Goeker M."/>
        </authorList>
    </citation>
    <scope>NUCLEOTIDE SEQUENCE [LARGE SCALE GENOMIC DNA]</scope>
    <source>
        <strain evidence="6 7">DSM 25059</strain>
    </source>
</reference>
<dbReference type="InterPro" id="IPR036388">
    <property type="entry name" value="WH-like_DNA-bd_sf"/>
</dbReference>
<keyword evidence="7" id="KW-1185">Reference proteome</keyword>
<evidence type="ECO:0000256" key="1">
    <source>
        <dbReference type="ARBA" id="ARBA00009437"/>
    </source>
</evidence>
<dbReference type="FunFam" id="1.10.10.10:FF:000001">
    <property type="entry name" value="LysR family transcriptional regulator"/>
    <property type="match status" value="1"/>
</dbReference>
<dbReference type="PANTHER" id="PTHR30419">
    <property type="entry name" value="HTH-TYPE TRANSCRIPTIONAL REGULATOR YBHD"/>
    <property type="match status" value="1"/>
</dbReference>
<dbReference type="Proteomes" id="UP000295493">
    <property type="component" value="Unassembled WGS sequence"/>
</dbReference>
<dbReference type="GO" id="GO:0003700">
    <property type="term" value="F:DNA-binding transcription factor activity"/>
    <property type="evidence" value="ECO:0007669"/>
    <property type="project" value="InterPro"/>
</dbReference>
<dbReference type="GO" id="GO:0005829">
    <property type="term" value="C:cytosol"/>
    <property type="evidence" value="ECO:0007669"/>
    <property type="project" value="TreeGrafter"/>
</dbReference>
<keyword evidence="3" id="KW-0238">DNA-binding</keyword>
<evidence type="ECO:0000256" key="4">
    <source>
        <dbReference type="ARBA" id="ARBA00023163"/>
    </source>
</evidence>
<dbReference type="InterPro" id="IPR050950">
    <property type="entry name" value="HTH-type_LysR_regulators"/>
</dbReference>
<dbReference type="PRINTS" id="PR00039">
    <property type="entry name" value="HTHLYSR"/>
</dbReference>
<organism evidence="6 7">
    <name type="scientific">Stakelama pacifica</name>
    <dbReference type="NCBI Taxonomy" id="517720"/>
    <lineage>
        <taxon>Bacteria</taxon>
        <taxon>Pseudomonadati</taxon>
        <taxon>Pseudomonadota</taxon>
        <taxon>Alphaproteobacteria</taxon>
        <taxon>Sphingomonadales</taxon>
        <taxon>Sphingomonadaceae</taxon>
        <taxon>Stakelama</taxon>
    </lineage>
</organism>
<sequence length="311" mass="33828">MKKRTILDFMISGRRINLKHLRAFRAVALHSHFTRAADAIGLSQPALSTLITQLEEDLSVRLFNRTTRAVELTPVGREFLESCLRILADFEGAIGAAKDYADLRTGRLRIAVLPSLSRTLLPGLLREYHAEYPGIALSVSDLVGDRLVEEVVSGAADIGIGYSEGSALIAAEPLLADRLVAVCRIDAVPADACAMNWHDLARHDVVAMNLGTTVRRLMDEGARQAEVELHVMLESHQMPTALAYVRAGLGIAVLPSTAAMTEAETDLVFLPLTDPVMTRQLSILTRTDQSPSPAVAAFIDRLRQTLATVES</sequence>
<dbReference type="CDD" id="cd08440">
    <property type="entry name" value="PBP2_LTTR_like_4"/>
    <property type="match status" value="1"/>
</dbReference>
<keyword evidence="2" id="KW-0805">Transcription regulation</keyword>
<dbReference type="Gene3D" id="1.10.10.10">
    <property type="entry name" value="Winged helix-like DNA-binding domain superfamily/Winged helix DNA-binding domain"/>
    <property type="match status" value="1"/>
</dbReference>
<dbReference type="AlphaFoldDB" id="A0A4R6FUP8"/>
<comment type="caution">
    <text evidence="6">The sequence shown here is derived from an EMBL/GenBank/DDBJ whole genome shotgun (WGS) entry which is preliminary data.</text>
</comment>
<name>A0A4R6FUP8_9SPHN</name>
<evidence type="ECO:0000313" key="6">
    <source>
        <dbReference type="EMBL" id="TDN84674.1"/>
    </source>
</evidence>
<keyword evidence="4" id="KW-0804">Transcription</keyword>
<dbReference type="OrthoDB" id="8479870at2"/>
<dbReference type="SUPFAM" id="SSF53850">
    <property type="entry name" value="Periplasmic binding protein-like II"/>
    <property type="match status" value="1"/>
</dbReference>
<dbReference type="RefSeq" id="WP_133495043.1">
    <property type="nucleotide sequence ID" value="NZ_BMLU01000003.1"/>
</dbReference>
<dbReference type="PANTHER" id="PTHR30419:SF8">
    <property type="entry name" value="NITROGEN ASSIMILATION TRANSCRIPTIONAL ACTIVATOR-RELATED"/>
    <property type="match status" value="1"/>
</dbReference>
<dbReference type="GO" id="GO:0003677">
    <property type="term" value="F:DNA binding"/>
    <property type="evidence" value="ECO:0007669"/>
    <property type="project" value="UniProtKB-KW"/>
</dbReference>
<comment type="similarity">
    <text evidence="1">Belongs to the LysR transcriptional regulatory family.</text>
</comment>
<dbReference type="Pfam" id="PF00126">
    <property type="entry name" value="HTH_1"/>
    <property type="match status" value="1"/>
</dbReference>
<gene>
    <name evidence="6" type="ORF">EV664_103321</name>
</gene>
<accession>A0A4R6FUP8</accession>
<dbReference type="Gene3D" id="3.40.190.290">
    <property type="match status" value="1"/>
</dbReference>
<evidence type="ECO:0000313" key="7">
    <source>
        <dbReference type="Proteomes" id="UP000295493"/>
    </source>
</evidence>
<dbReference type="Pfam" id="PF03466">
    <property type="entry name" value="LysR_substrate"/>
    <property type="match status" value="1"/>
</dbReference>
<dbReference type="InterPro" id="IPR000847">
    <property type="entry name" value="LysR_HTH_N"/>
</dbReference>
<protein>
    <submittedName>
        <fullName evidence="6">LysR family transcriptional regulator</fullName>
    </submittedName>
</protein>
<dbReference type="InterPro" id="IPR005119">
    <property type="entry name" value="LysR_subst-bd"/>
</dbReference>
<dbReference type="PROSITE" id="PS50931">
    <property type="entry name" value="HTH_LYSR"/>
    <property type="match status" value="1"/>
</dbReference>
<evidence type="ECO:0000259" key="5">
    <source>
        <dbReference type="PROSITE" id="PS50931"/>
    </source>
</evidence>
<dbReference type="EMBL" id="SNWD01000003">
    <property type="protein sequence ID" value="TDN84674.1"/>
    <property type="molecule type" value="Genomic_DNA"/>
</dbReference>
<evidence type="ECO:0000256" key="3">
    <source>
        <dbReference type="ARBA" id="ARBA00023125"/>
    </source>
</evidence>
<dbReference type="SUPFAM" id="SSF46785">
    <property type="entry name" value="Winged helix' DNA-binding domain"/>
    <property type="match status" value="1"/>
</dbReference>
<feature type="domain" description="HTH lysR-type" evidence="5">
    <location>
        <begin position="16"/>
        <end position="73"/>
    </location>
</feature>
<dbReference type="InterPro" id="IPR036390">
    <property type="entry name" value="WH_DNA-bd_sf"/>
</dbReference>
<evidence type="ECO:0000256" key="2">
    <source>
        <dbReference type="ARBA" id="ARBA00023015"/>
    </source>
</evidence>
<proteinExistence type="inferred from homology"/>